<keyword evidence="1" id="KW-1133">Transmembrane helix</keyword>
<comment type="caution">
    <text evidence="2">The sequence shown here is derived from an EMBL/GenBank/DDBJ whole genome shotgun (WGS) entry which is preliminary data.</text>
</comment>
<proteinExistence type="predicted"/>
<keyword evidence="1" id="KW-0472">Membrane</keyword>
<keyword evidence="3" id="KW-1185">Reference proteome</keyword>
<protein>
    <recommendedName>
        <fullName evidence="4">DUF3592 domain-containing protein</fullName>
    </recommendedName>
</protein>
<keyword evidence="1" id="KW-0812">Transmembrane</keyword>
<evidence type="ECO:0008006" key="4">
    <source>
        <dbReference type="Google" id="ProtNLM"/>
    </source>
</evidence>
<dbReference type="RefSeq" id="WP_209687361.1">
    <property type="nucleotide sequence ID" value="NZ_JAGGLU010000012.1"/>
</dbReference>
<feature type="transmembrane region" description="Helical" evidence="1">
    <location>
        <begin position="7"/>
        <end position="27"/>
    </location>
</feature>
<name>A0ABS4MG10_9LACO</name>
<reference evidence="2 3" key="1">
    <citation type="submission" date="2021-03" db="EMBL/GenBank/DDBJ databases">
        <title>Genomic Encyclopedia of Type Strains, Phase IV (KMG-IV): sequencing the most valuable type-strain genomes for metagenomic binning, comparative biology and taxonomic classification.</title>
        <authorList>
            <person name="Goeker M."/>
        </authorList>
    </citation>
    <scope>NUCLEOTIDE SEQUENCE [LARGE SCALE GENOMIC DNA]</scope>
    <source>
        <strain evidence="2 3">DSM 101872</strain>
    </source>
</reference>
<organism evidence="2 3">
    <name type="scientific">Lactobacillus colini</name>
    <dbReference type="NCBI Taxonomy" id="1819254"/>
    <lineage>
        <taxon>Bacteria</taxon>
        <taxon>Bacillati</taxon>
        <taxon>Bacillota</taxon>
        <taxon>Bacilli</taxon>
        <taxon>Lactobacillales</taxon>
        <taxon>Lactobacillaceae</taxon>
        <taxon>Lactobacillus</taxon>
    </lineage>
</organism>
<dbReference type="EMBL" id="JAGGLU010000012">
    <property type="protein sequence ID" value="MBP2058630.1"/>
    <property type="molecule type" value="Genomic_DNA"/>
</dbReference>
<evidence type="ECO:0000256" key="1">
    <source>
        <dbReference type="SAM" id="Phobius"/>
    </source>
</evidence>
<sequence>MLDKINFGIGVITFIFMIATYVFTLAFNKGYFDVDTFVLEEDRGHFRITFSFMNGTSTVIKVKEVIFRDNANNKIPILDFNPEKYDDALRTEKARKYDEEHRNDVAYFTGMNPYKIKPIKLHPESKPTVIPFLVSSGTSKDLKFYLDKKPSSVELVFTRRVFIGVRFLIFPIFKRSTLFEINM</sequence>
<dbReference type="Proteomes" id="UP001519292">
    <property type="component" value="Unassembled WGS sequence"/>
</dbReference>
<accession>A0ABS4MG10</accession>
<evidence type="ECO:0000313" key="2">
    <source>
        <dbReference type="EMBL" id="MBP2058630.1"/>
    </source>
</evidence>
<gene>
    <name evidence="2" type="ORF">J2Z60_001818</name>
</gene>
<evidence type="ECO:0000313" key="3">
    <source>
        <dbReference type="Proteomes" id="UP001519292"/>
    </source>
</evidence>